<sequence>MRDLKVGIFFDGQKADHSYTVLGLKNAFERSATISECFALTPQDEAAHAALQQALAEPLASFDGVVLETDFAALPGCGGMVFLLDDAVRLNQRDWRESELDQVGTLSRVLAADIRAWLFFRDIFRREIPLIPAPLPSYAGYAPHKEQRVALIVNDLSLGEYCHSGIVGAIRSVRPEIDIIEIVNGYRAPAQQSAWLNPRLVNAAAHIHIGHPPDTVSAGRLIDSMNMRAPCIVFDDTFSRRDLGVTVPWRLPNYINDVNIVRTSSLAAFSTAVRVVLQDPAWSRNLIRNAGREVEDFQAQFQNTFLTPLTGELTAWQQV</sequence>
<proteinExistence type="predicted"/>
<name>A0A5B2TC41_9PROT</name>
<dbReference type="EMBL" id="VUKA01000029">
    <property type="protein sequence ID" value="KAA2211408.1"/>
    <property type="molecule type" value="Genomic_DNA"/>
</dbReference>
<dbReference type="Proteomes" id="UP000322110">
    <property type="component" value="Unassembled WGS sequence"/>
</dbReference>
<dbReference type="RefSeq" id="WP_149814186.1">
    <property type="nucleotide sequence ID" value="NZ_VUKA01000029.1"/>
</dbReference>
<accession>A0A5B2TC41</accession>
<dbReference type="AlphaFoldDB" id="A0A5B2TC41"/>
<evidence type="ECO:0000313" key="1">
    <source>
        <dbReference type="EMBL" id="KAA2211408.1"/>
    </source>
</evidence>
<organism evidence="1 2">
    <name type="scientific">Teichococcus oryzae</name>
    <dbReference type="NCBI Taxonomy" id="1608942"/>
    <lineage>
        <taxon>Bacteria</taxon>
        <taxon>Pseudomonadati</taxon>
        <taxon>Pseudomonadota</taxon>
        <taxon>Alphaproteobacteria</taxon>
        <taxon>Acetobacterales</taxon>
        <taxon>Roseomonadaceae</taxon>
        <taxon>Roseomonas</taxon>
    </lineage>
</organism>
<evidence type="ECO:0000313" key="2">
    <source>
        <dbReference type="Proteomes" id="UP000322110"/>
    </source>
</evidence>
<reference evidence="1 2" key="1">
    <citation type="journal article" date="2015" name="Int. J. Syst. Evol. Microbiol.">
        <title>Roseomonas oryzae sp. nov., isolated from paddy rhizosphere soil.</title>
        <authorList>
            <person name="Ramaprasad E.V."/>
            <person name="Sasikala Ch."/>
            <person name="Ramana Ch.V."/>
        </authorList>
    </citation>
    <scope>NUCLEOTIDE SEQUENCE [LARGE SCALE GENOMIC DNA]</scope>
    <source>
        <strain evidence="1 2">KCTC 42542</strain>
    </source>
</reference>
<protein>
    <submittedName>
        <fullName evidence="1">Uncharacterized protein</fullName>
    </submittedName>
</protein>
<keyword evidence="2" id="KW-1185">Reference proteome</keyword>
<gene>
    <name evidence="1" type="ORF">F0Q34_20275</name>
</gene>
<comment type="caution">
    <text evidence="1">The sequence shown here is derived from an EMBL/GenBank/DDBJ whole genome shotgun (WGS) entry which is preliminary data.</text>
</comment>